<comment type="caution">
    <text evidence="1">The sequence shown here is derived from an EMBL/GenBank/DDBJ whole genome shotgun (WGS) entry which is preliminary data.</text>
</comment>
<name>A0A2S7SPA2_9BACT</name>
<organism evidence="1 2">
    <name type="scientific">Flavipsychrobacter stenotrophus</name>
    <dbReference type="NCBI Taxonomy" id="2077091"/>
    <lineage>
        <taxon>Bacteria</taxon>
        <taxon>Pseudomonadati</taxon>
        <taxon>Bacteroidota</taxon>
        <taxon>Chitinophagia</taxon>
        <taxon>Chitinophagales</taxon>
        <taxon>Chitinophagaceae</taxon>
        <taxon>Flavipsychrobacter</taxon>
    </lineage>
</organism>
<reference evidence="1 2" key="1">
    <citation type="submission" date="2018-01" db="EMBL/GenBank/DDBJ databases">
        <title>A novel member of the phylum Bacteroidetes isolated from glacier ice.</title>
        <authorList>
            <person name="Liu Q."/>
            <person name="Xin Y.-H."/>
        </authorList>
    </citation>
    <scope>NUCLEOTIDE SEQUENCE [LARGE SCALE GENOMIC DNA]</scope>
    <source>
        <strain evidence="1 2">RB1R16</strain>
    </source>
</reference>
<accession>A0A2S7SPA2</accession>
<sequence>MESRPAACIQRAEDYKCVSVFAYLSLYPFPEKVTREMNIFFVKRNWEVTARCGYYFAQLIGISYFSAINVA</sequence>
<dbReference type="AlphaFoldDB" id="A0A2S7SPA2"/>
<proteinExistence type="predicted"/>
<protein>
    <submittedName>
        <fullName evidence="1">Uncharacterized protein</fullName>
    </submittedName>
</protein>
<evidence type="ECO:0000313" key="2">
    <source>
        <dbReference type="Proteomes" id="UP000239872"/>
    </source>
</evidence>
<dbReference type="EMBL" id="PPSL01000016">
    <property type="protein sequence ID" value="PQJ08723.1"/>
    <property type="molecule type" value="Genomic_DNA"/>
</dbReference>
<dbReference type="Proteomes" id="UP000239872">
    <property type="component" value="Unassembled WGS sequence"/>
</dbReference>
<gene>
    <name evidence="1" type="ORF">CJD36_022790</name>
</gene>
<evidence type="ECO:0000313" key="1">
    <source>
        <dbReference type="EMBL" id="PQJ08723.1"/>
    </source>
</evidence>
<keyword evidence="2" id="KW-1185">Reference proteome</keyword>